<evidence type="ECO:0000313" key="1">
    <source>
        <dbReference type="EMBL" id="NHN25291.1"/>
    </source>
</evidence>
<accession>A0ABX0IQ20</accession>
<evidence type="ECO:0000313" key="2">
    <source>
        <dbReference type="Proteomes" id="UP000817854"/>
    </source>
</evidence>
<gene>
    <name evidence="1" type="ORF">FIA58_006335</name>
</gene>
<sequence>MEPLELFKKDWKRIKKTLPKYPKKELYGFIYKKSTLTVDLTHPFKV</sequence>
<protein>
    <submittedName>
        <fullName evidence="1">Uncharacterized protein</fullName>
    </submittedName>
</protein>
<reference evidence="1 2" key="3">
    <citation type="submission" date="2020-02" db="EMBL/GenBank/DDBJ databases">
        <title>Flavobacterium profundi sp. nov., isolated from a deep-sea seamount.</title>
        <authorList>
            <person name="Zhang D.-C."/>
        </authorList>
    </citation>
    <scope>NUCLEOTIDE SEQUENCE [LARGE SCALE GENOMIC DNA]</scope>
    <source>
        <strain evidence="1 2">EC11</strain>
    </source>
</reference>
<organism evidence="1 2">
    <name type="scientific">Flavobacterium jejuense</name>
    <dbReference type="NCBI Taxonomy" id="1544455"/>
    <lineage>
        <taxon>Bacteria</taxon>
        <taxon>Pseudomonadati</taxon>
        <taxon>Bacteroidota</taxon>
        <taxon>Flavobacteriia</taxon>
        <taxon>Flavobacteriales</taxon>
        <taxon>Flavobacteriaceae</taxon>
        <taxon>Flavobacterium</taxon>
    </lineage>
</organism>
<proteinExistence type="predicted"/>
<reference evidence="2" key="1">
    <citation type="submission" date="2019-05" db="EMBL/GenBank/DDBJ databases">
        <title>Flavobacterium profundi sp. nov., isolated from a deep-sea seamount.</title>
        <authorList>
            <person name="Zhang D.-C."/>
        </authorList>
    </citation>
    <scope>NUCLEOTIDE SEQUENCE [LARGE SCALE GENOMIC DNA]</scope>
    <source>
        <strain evidence="2">EC11</strain>
    </source>
</reference>
<keyword evidence="2" id="KW-1185">Reference proteome</keyword>
<name>A0ABX0IQ20_9FLAO</name>
<dbReference type="RefSeq" id="WP_165928865.1">
    <property type="nucleotide sequence ID" value="NZ_VEVQ02000003.1"/>
</dbReference>
<dbReference type="EMBL" id="VEVQ02000003">
    <property type="protein sequence ID" value="NHN25291.1"/>
    <property type="molecule type" value="Genomic_DNA"/>
</dbReference>
<comment type="caution">
    <text evidence="1">The sequence shown here is derived from an EMBL/GenBank/DDBJ whole genome shotgun (WGS) entry which is preliminary data.</text>
</comment>
<reference evidence="1 2" key="2">
    <citation type="submission" date="2019-05" db="EMBL/GenBank/DDBJ databases">
        <authorList>
            <person name="Lianzixin W."/>
        </authorList>
    </citation>
    <scope>NUCLEOTIDE SEQUENCE [LARGE SCALE GENOMIC DNA]</scope>
    <source>
        <strain evidence="1 2">EC11</strain>
    </source>
</reference>
<dbReference type="Proteomes" id="UP000817854">
    <property type="component" value="Unassembled WGS sequence"/>
</dbReference>